<evidence type="ECO:0000313" key="1">
    <source>
        <dbReference type="EMBL" id="CAB3977257.1"/>
    </source>
</evidence>
<protein>
    <submittedName>
        <fullName evidence="1">Uncharacterized protein</fullName>
    </submittedName>
</protein>
<keyword evidence="2" id="KW-1185">Reference proteome</keyword>
<reference evidence="1" key="1">
    <citation type="submission" date="2020-04" db="EMBL/GenBank/DDBJ databases">
        <authorList>
            <person name="Alioto T."/>
            <person name="Alioto T."/>
            <person name="Gomez Garrido J."/>
        </authorList>
    </citation>
    <scope>NUCLEOTIDE SEQUENCE</scope>
    <source>
        <strain evidence="1">A484AB</strain>
    </source>
</reference>
<evidence type="ECO:0000313" key="2">
    <source>
        <dbReference type="Proteomes" id="UP001152795"/>
    </source>
</evidence>
<dbReference type="AlphaFoldDB" id="A0A7D9H865"/>
<sequence>MATSTKTHYFETGSNEIKLGNYLKSLIEKGDLTYYRYAVIPTKKQMLSEKKDRCIPRKLCVVVQFEKRMSPLMLRRQFAGAHIFIASLTVVGRPIVLSLMRLWVLCECHGLHYAQTAHSDTGFGFGGKKNKR</sequence>
<dbReference type="Proteomes" id="UP001152795">
    <property type="component" value="Unassembled WGS sequence"/>
</dbReference>
<accession>A0A7D9H865</accession>
<proteinExistence type="predicted"/>
<name>A0A7D9H865_PARCT</name>
<gene>
    <name evidence="1" type="ORF">PACLA_8A008222</name>
</gene>
<organism evidence="1 2">
    <name type="scientific">Paramuricea clavata</name>
    <name type="common">Red gorgonian</name>
    <name type="synonym">Violescent sea-whip</name>
    <dbReference type="NCBI Taxonomy" id="317549"/>
    <lineage>
        <taxon>Eukaryota</taxon>
        <taxon>Metazoa</taxon>
        <taxon>Cnidaria</taxon>
        <taxon>Anthozoa</taxon>
        <taxon>Octocorallia</taxon>
        <taxon>Malacalcyonacea</taxon>
        <taxon>Plexauridae</taxon>
        <taxon>Paramuricea</taxon>
    </lineage>
</organism>
<comment type="caution">
    <text evidence="1">The sequence shown here is derived from an EMBL/GenBank/DDBJ whole genome shotgun (WGS) entry which is preliminary data.</text>
</comment>
<dbReference type="EMBL" id="CACRXK020000039">
    <property type="protein sequence ID" value="CAB3977257.1"/>
    <property type="molecule type" value="Genomic_DNA"/>
</dbReference>